<name>A0A6M5Y9L8_9BACT</name>
<accession>A0A6M5Y9L8</accession>
<dbReference type="Pfam" id="PF08447">
    <property type="entry name" value="PAS_3"/>
    <property type="match status" value="1"/>
</dbReference>
<keyword evidence="4" id="KW-0808">Transferase</keyword>
<evidence type="ECO:0000313" key="9">
    <source>
        <dbReference type="Proteomes" id="UP000502756"/>
    </source>
</evidence>
<dbReference type="AlphaFoldDB" id="A0A6M5Y9L8"/>
<dbReference type="EMBL" id="CP053435">
    <property type="protein sequence ID" value="QJW90655.1"/>
    <property type="molecule type" value="Genomic_DNA"/>
</dbReference>
<dbReference type="SMART" id="SM00387">
    <property type="entry name" value="HATPase_c"/>
    <property type="match status" value="1"/>
</dbReference>
<keyword evidence="9" id="KW-1185">Reference proteome</keyword>
<dbReference type="SUPFAM" id="SSF47384">
    <property type="entry name" value="Homodimeric domain of signal transducing histidine kinase"/>
    <property type="match status" value="1"/>
</dbReference>
<evidence type="ECO:0000313" key="8">
    <source>
        <dbReference type="EMBL" id="QJW90655.1"/>
    </source>
</evidence>
<dbReference type="InterPro" id="IPR003594">
    <property type="entry name" value="HATPase_dom"/>
</dbReference>
<dbReference type="SUPFAM" id="SSF55874">
    <property type="entry name" value="ATPase domain of HSP90 chaperone/DNA topoisomerase II/histidine kinase"/>
    <property type="match status" value="1"/>
</dbReference>
<gene>
    <name evidence="8" type="ORF">HNV11_15325</name>
</gene>
<evidence type="ECO:0000256" key="3">
    <source>
        <dbReference type="ARBA" id="ARBA00022553"/>
    </source>
</evidence>
<dbReference type="Pfam" id="PF08448">
    <property type="entry name" value="PAS_4"/>
    <property type="match status" value="1"/>
</dbReference>
<evidence type="ECO:0000259" key="7">
    <source>
        <dbReference type="PROSITE" id="PS50113"/>
    </source>
</evidence>
<dbReference type="PANTHER" id="PTHR43304">
    <property type="entry name" value="PHYTOCHROME-LIKE PROTEIN CPH1"/>
    <property type="match status" value="1"/>
</dbReference>
<dbReference type="RefSeq" id="WP_171740499.1">
    <property type="nucleotide sequence ID" value="NZ_CP053435.1"/>
</dbReference>
<dbReference type="PANTHER" id="PTHR43304:SF1">
    <property type="entry name" value="PAC DOMAIN-CONTAINING PROTEIN"/>
    <property type="match status" value="1"/>
</dbReference>
<dbReference type="InterPro" id="IPR013655">
    <property type="entry name" value="PAS_fold_3"/>
</dbReference>
<evidence type="ECO:0000256" key="4">
    <source>
        <dbReference type="ARBA" id="ARBA00022679"/>
    </source>
</evidence>
<organism evidence="8 9">
    <name type="scientific">Spirosoma taeanense</name>
    <dbReference type="NCBI Taxonomy" id="2735870"/>
    <lineage>
        <taxon>Bacteria</taxon>
        <taxon>Pseudomonadati</taxon>
        <taxon>Bacteroidota</taxon>
        <taxon>Cytophagia</taxon>
        <taxon>Cytophagales</taxon>
        <taxon>Cytophagaceae</taxon>
        <taxon>Spirosoma</taxon>
    </lineage>
</organism>
<dbReference type="InterPro" id="IPR036097">
    <property type="entry name" value="HisK_dim/P_sf"/>
</dbReference>
<dbReference type="InterPro" id="IPR000700">
    <property type="entry name" value="PAS-assoc_C"/>
</dbReference>
<dbReference type="Pfam" id="PF00512">
    <property type="entry name" value="HisKA"/>
    <property type="match status" value="1"/>
</dbReference>
<dbReference type="InterPro" id="IPR052162">
    <property type="entry name" value="Sensor_kinase/Photoreceptor"/>
</dbReference>
<dbReference type="Pfam" id="PF02518">
    <property type="entry name" value="HATPase_c"/>
    <property type="match status" value="1"/>
</dbReference>
<keyword evidence="3" id="KW-0597">Phosphoprotein</keyword>
<protein>
    <recommendedName>
        <fullName evidence="2">histidine kinase</fullName>
        <ecNumber evidence="2">2.7.13.3</ecNumber>
    </recommendedName>
</protein>
<dbReference type="InterPro" id="IPR003661">
    <property type="entry name" value="HisK_dim/P_dom"/>
</dbReference>
<dbReference type="Proteomes" id="UP000502756">
    <property type="component" value="Chromosome"/>
</dbReference>
<feature type="domain" description="Histidine kinase" evidence="6">
    <location>
        <begin position="456"/>
        <end position="680"/>
    </location>
</feature>
<dbReference type="InterPro" id="IPR005467">
    <property type="entry name" value="His_kinase_dom"/>
</dbReference>
<evidence type="ECO:0000256" key="2">
    <source>
        <dbReference type="ARBA" id="ARBA00012438"/>
    </source>
</evidence>
<dbReference type="SMART" id="SM00091">
    <property type="entry name" value="PAS"/>
    <property type="match status" value="2"/>
</dbReference>
<dbReference type="FunFam" id="3.30.450.20:FF:000099">
    <property type="entry name" value="Sensory box sensor histidine kinase"/>
    <property type="match status" value="1"/>
</dbReference>
<dbReference type="PROSITE" id="PS50109">
    <property type="entry name" value="HIS_KIN"/>
    <property type="match status" value="1"/>
</dbReference>
<dbReference type="InterPro" id="IPR004358">
    <property type="entry name" value="Sig_transdc_His_kin-like_C"/>
</dbReference>
<dbReference type="InterPro" id="IPR013656">
    <property type="entry name" value="PAS_4"/>
</dbReference>
<dbReference type="Gene3D" id="3.30.450.20">
    <property type="entry name" value="PAS domain"/>
    <property type="match status" value="3"/>
</dbReference>
<dbReference type="InterPro" id="IPR036890">
    <property type="entry name" value="HATPase_C_sf"/>
</dbReference>
<dbReference type="InterPro" id="IPR035965">
    <property type="entry name" value="PAS-like_dom_sf"/>
</dbReference>
<evidence type="ECO:0000256" key="1">
    <source>
        <dbReference type="ARBA" id="ARBA00000085"/>
    </source>
</evidence>
<dbReference type="Gene3D" id="3.30.565.10">
    <property type="entry name" value="Histidine kinase-like ATPase, C-terminal domain"/>
    <property type="match status" value="1"/>
</dbReference>
<dbReference type="SMART" id="SM00388">
    <property type="entry name" value="HisKA"/>
    <property type="match status" value="1"/>
</dbReference>
<reference evidence="8 9" key="1">
    <citation type="submission" date="2020-05" db="EMBL/GenBank/DDBJ databases">
        <title>Genome sequencing of Spirosoma sp. TS118.</title>
        <authorList>
            <person name="Lee J.-H."/>
            <person name="Jeong S."/>
            <person name="Zhao L."/>
            <person name="Jung J.-H."/>
            <person name="Kim M.-K."/>
            <person name="Lim S."/>
        </authorList>
    </citation>
    <scope>NUCLEOTIDE SEQUENCE [LARGE SCALE GENOMIC DNA]</scope>
    <source>
        <strain evidence="8 9">TS118</strain>
    </source>
</reference>
<dbReference type="InterPro" id="IPR001610">
    <property type="entry name" value="PAC"/>
</dbReference>
<dbReference type="KEGG" id="stae:HNV11_15325"/>
<dbReference type="PROSITE" id="PS50113">
    <property type="entry name" value="PAC"/>
    <property type="match status" value="1"/>
</dbReference>
<dbReference type="SUPFAM" id="SSF55785">
    <property type="entry name" value="PYP-like sensor domain (PAS domain)"/>
    <property type="match status" value="2"/>
</dbReference>
<comment type="catalytic activity">
    <reaction evidence="1">
        <text>ATP + protein L-histidine = ADP + protein N-phospho-L-histidine.</text>
        <dbReference type="EC" id="2.7.13.3"/>
    </reaction>
</comment>
<dbReference type="Gene3D" id="1.10.287.130">
    <property type="match status" value="1"/>
</dbReference>
<dbReference type="CDD" id="cd00082">
    <property type="entry name" value="HisKA"/>
    <property type="match status" value="1"/>
</dbReference>
<dbReference type="InterPro" id="IPR000014">
    <property type="entry name" value="PAS"/>
</dbReference>
<evidence type="ECO:0000259" key="6">
    <source>
        <dbReference type="PROSITE" id="PS50109"/>
    </source>
</evidence>
<dbReference type="NCBIfam" id="TIGR00229">
    <property type="entry name" value="sensory_box"/>
    <property type="match status" value="1"/>
</dbReference>
<proteinExistence type="predicted"/>
<dbReference type="CDD" id="cd00130">
    <property type="entry name" value="PAS"/>
    <property type="match status" value="2"/>
</dbReference>
<dbReference type="PRINTS" id="PR00344">
    <property type="entry name" value="BCTRLSENSOR"/>
</dbReference>
<evidence type="ECO:0000256" key="5">
    <source>
        <dbReference type="ARBA" id="ARBA00022777"/>
    </source>
</evidence>
<dbReference type="EC" id="2.7.13.3" evidence="2"/>
<dbReference type="GO" id="GO:0000155">
    <property type="term" value="F:phosphorelay sensor kinase activity"/>
    <property type="evidence" value="ECO:0007669"/>
    <property type="project" value="InterPro"/>
</dbReference>
<keyword evidence="5" id="KW-0418">Kinase</keyword>
<feature type="domain" description="PAC" evidence="7">
    <location>
        <begin position="373"/>
        <end position="427"/>
    </location>
</feature>
<sequence length="681" mass="76867">MYTEVIPSEQSLIGGGEMGTLIRGMDWSQTSVGPISAWPQSLRIAVQLILDTSFGMYLVWGPDQIQFYNDSFRPILGSSKHPSALGGCAKDTFSEIWDWLGPKFEGVMRGEAFSAEDLLVPLNRNGYLEDCYFTFSYSPFRDETGQIRGILVPVTETTQTVRARKRTEESQQQLHSLFEQAPMAICILRGPTFVVEMANPPMRQIWRRPTGELLGRPLFDVLTETANEGHEEMLSDVMTTGKSVTVADLPFTMLENGQLKTLYGSAAYQPLREPDGTIDRVMCVVTETTNAVQARHKLEESEVHFRHLADLVPQILWTARPDGFIDYYNQQWYTYTGFEKGYGDQSWIPILHPDDVQPCLDTYYHAIRTGQLYQIEYRFADRRNPGTYRWFLGRATPVRDASGTIIRWFGTCTDIDDQKRLSELLETRVAERTQELKTANHNLERSNFDLMQFASVASHDLKEPLRKIQAFGNILSSTVDGKLNDTELDYFHRMINASNRMQGLVDDVLNLSKLSNQALFCAETDINAVISRITDDLEMVIREKSARVTVSSLPLLEANTGQIHQLFQNLISNALKFSRGPSPAVTIGAKPVSPADAIRFSIYPDQYACIDVQDNGIGFDDAYREKIFGIFQRLHGIKFGGTGIGLAICKKIVENHRGFIYADGHPNEGATFTILLPFKQH</sequence>
<dbReference type="SMART" id="SM00086">
    <property type="entry name" value="PAC"/>
    <property type="match status" value="1"/>
</dbReference>